<organism evidence="2 3">
    <name type="scientific">Steinernema glaseri</name>
    <dbReference type="NCBI Taxonomy" id="37863"/>
    <lineage>
        <taxon>Eukaryota</taxon>
        <taxon>Metazoa</taxon>
        <taxon>Ecdysozoa</taxon>
        <taxon>Nematoda</taxon>
        <taxon>Chromadorea</taxon>
        <taxon>Rhabditida</taxon>
        <taxon>Tylenchina</taxon>
        <taxon>Panagrolaimomorpha</taxon>
        <taxon>Strongyloidoidea</taxon>
        <taxon>Steinernematidae</taxon>
        <taxon>Steinernema</taxon>
    </lineage>
</organism>
<keyword evidence="2" id="KW-1185">Reference proteome</keyword>
<feature type="transmembrane region" description="Helical" evidence="1">
    <location>
        <begin position="34"/>
        <end position="51"/>
    </location>
</feature>
<keyword evidence="1" id="KW-0812">Transmembrane</keyword>
<reference evidence="3" key="1">
    <citation type="submission" date="2016-11" db="UniProtKB">
        <authorList>
            <consortium name="WormBaseParasite"/>
        </authorList>
    </citation>
    <scope>IDENTIFICATION</scope>
</reference>
<proteinExistence type="predicted"/>
<keyword evidence="1" id="KW-1133">Transmembrane helix</keyword>
<evidence type="ECO:0000313" key="3">
    <source>
        <dbReference type="WBParaSite" id="L893_g18782.t1"/>
    </source>
</evidence>
<sequence length="99" mass="11376">MITDPWCYRLFYSAKRPQLLCCVAQRYVSTKMDVVAAIVVLSLIFLIRAQVPCGEICLYREWESHYQSNHRHAVAFGSSWASACRHRRPGTILHPPPSN</sequence>
<dbReference type="Proteomes" id="UP000095287">
    <property type="component" value="Unplaced"/>
</dbReference>
<name>A0A1I7YQG6_9BILA</name>
<accession>A0A1I7YQG6</accession>
<keyword evidence="1" id="KW-0472">Membrane</keyword>
<evidence type="ECO:0000256" key="1">
    <source>
        <dbReference type="SAM" id="Phobius"/>
    </source>
</evidence>
<dbReference type="WBParaSite" id="L893_g18782.t1">
    <property type="protein sequence ID" value="L893_g18782.t1"/>
    <property type="gene ID" value="L893_g18782"/>
</dbReference>
<dbReference type="AlphaFoldDB" id="A0A1I7YQG6"/>
<evidence type="ECO:0000313" key="2">
    <source>
        <dbReference type="Proteomes" id="UP000095287"/>
    </source>
</evidence>
<protein>
    <submittedName>
        <fullName evidence="3">Secreted protein</fullName>
    </submittedName>
</protein>